<dbReference type="AlphaFoldDB" id="A0A7I7QUQ7"/>
<accession>A0A7I7QUQ7</accession>
<sequence length="258" mass="27977">MTRPGPSRRRDSLRALDVLTNTGVAAAHLGVFATLRRLVIGRRLVVRTADGDLTLVVDELMSRPGMRSIAAGRLGDVRLSARDVRWQGHGFDRATALLHDVRLRATVPPVLVAGPVEVTVDVPAPTLANLIHGAAPRWSGRVDDDGIATVGFARGATGSRVEIETRLEGTTLWLIPRAFVRRRRWALPARTPSYPVALPDLPRGTTISGVELLPGTVRVSGVLPQWQADVPRARLDDLVAQLSAVGRPLTLIWPAKER</sequence>
<dbReference type="RefSeq" id="WP_163799271.1">
    <property type="nucleotide sequence ID" value="NZ_AP022588.1"/>
</dbReference>
<evidence type="ECO:0000313" key="1">
    <source>
        <dbReference type="EMBL" id="BBY30054.1"/>
    </source>
</evidence>
<reference evidence="1 2" key="1">
    <citation type="journal article" date="2019" name="Emerg. Microbes Infect.">
        <title>Comprehensive subspecies identification of 175 nontuberculous mycobacteria species based on 7547 genomic profiles.</title>
        <authorList>
            <person name="Matsumoto Y."/>
            <person name="Kinjo T."/>
            <person name="Motooka D."/>
            <person name="Nabeya D."/>
            <person name="Jung N."/>
            <person name="Uechi K."/>
            <person name="Horii T."/>
            <person name="Iida T."/>
            <person name="Fujita J."/>
            <person name="Nakamura S."/>
        </authorList>
    </citation>
    <scope>NUCLEOTIDE SEQUENCE [LARGE SCALE GENOMIC DNA]</scope>
    <source>
        <strain evidence="1 2">JCM 17899</strain>
    </source>
</reference>
<dbReference type="KEGG" id="msei:MSEDJ_41500"/>
<evidence type="ECO:0008006" key="3">
    <source>
        <dbReference type="Google" id="ProtNLM"/>
    </source>
</evidence>
<dbReference type="EMBL" id="AP022588">
    <property type="protein sequence ID" value="BBY30054.1"/>
    <property type="molecule type" value="Genomic_DNA"/>
</dbReference>
<evidence type="ECO:0000313" key="2">
    <source>
        <dbReference type="Proteomes" id="UP000467193"/>
    </source>
</evidence>
<name>A0A7I7QUQ7_9MYCO</name>
<keyword evidence="2" id="KW-1185">Reference proteome</keyword>
<protein>
    <recommendedName>
        <fullName evidence="3">DUF2993 domain-containing protein</fullName>
    </recommendedName>
</protein>
<dbReference type="Proteomes" id="UP000467193">
    <property type="component" value="Chromosome"/>
</dbReference>
<proteinExistence type="predicted"/>
<gene>
    <name evidence="1" type="ORF">MSEDJ_41500</name>
</gene>
<organism evidence="1 2">
    <name type="scientific">Mycolicibacterium sediminis</name>
    <dbReference type="NCBI Taxonomy" id="1286180"/>
    <lineage>
        <taxon>Bacteria</taxon>
        <taxon>Bacillati</taxon>
        <taxon>Actinomycetota</taxon>
        <taxon>Actinomycetes</taxon>
        <taxon>Mycobacteriales</taxon>
        <taxon>Mycobacteriaceae</taxon>
        <taxon>Mycolicibacterium</taxon>
    </lineage>
</organism>